<evidence type="ECO:0000313" key="2">
    <source>
        <dbReference type="EMBL" id="CUH82183.1"/>
    </source>
</evidence>
<sequence>MKRMTWAAAIAATAASPALAQDGPPPGTMGPPPGILGMMTVGKAGLLTSFYSDDAFGTAQFRIGQGRTTIGAAGSPFAPQTGYKDDASNVIPPLNGLKMLGDGKSFLRFGLQLNRANGAEEQVELNGSIARLDAQYITFTNPGTMLSFGVTYNKSAFDIVGAGTVESAGWGVRGDLLHKLSNTWGIATRAEYT</sequence>
<protein>
    <recommendedName>
        <fullName evidence="4">Porin</fullName>
    </recommendedName>
</protein>
<dbReference type="Proteomes" id="UP000054935">
    <property type="component" value="Unassembled WGS sequence"/>
</dbReference>
<feature type="chain" id="PRO_5006063509" description="Porin" evidence="1">
    <location>
        <begin position="21"/>
        <end position="193"/>
    </location>
</feature>
<dbReference type="RefSeq" id="WP_058249210.1">
    <property type="nucleotide sequence ID" value="NZ_CYSE01000011.1"/>
</dbReference>
<feature type="signal peptide" evidence="1">
    <location>
        <begin position="1"/>
        <end position="20"/>
    </location>
</feature>
<organism evidence="2 3">
    <name type="scientific">Tropicibacter naphthalenivorans</name>
    <dbReference type="NCBI Taxonomy" id="441103"/>
    <lineage>
        <taxon>Bacteria</taxon>
        <taxon>Pseudomonadati</taxon>
        <taxon>Pseudomonadota</taxon>
        <taxon>Alphaproteobacteria</taxon>
        <taxon>Rhodobacterales</taxon>
        <taxon>Roseobacteraceae</taxon>
        <taxon>Tropicibacter</taxon>
    </lineage>
</organism>
<keyword evidence="1" id="KW-0732">Signal</keyword>
<evidence type="ECO:0008006" key="4">
    <source>
        <dbReference type="Google" id="ProtNLM"/>
    </source>
</evidence>
<name>A0A0P1GJS7_9RHOB</name>
<evidence type="ECO:0000313" key="3">
    <source>
        <dbReference type="Proteomes" id="UP000054935"/>
    </source>
</evidence>
<dbReference type="EMBL" id="CYSE01000011">
    <property type="protein sequence ID" value="CUH82183.1"/>
    <property type="molecule type" value="Genomic_DNA"/>
</dbReference>
<dbReference type="OrthoDB" id="6193670at2"/>
<reference evidence="2 3" key="1">
    <citation type="submission" date="2015-09" db="EMBL/GenBank/DDBJ databases">
        <authorList>
            <consortium name="Swine Surveillance"/>
        </authorList>
    </citation>
    <scope>NUCLEOTIDE SEQUENCE [LARGE SCALE GENOMIC DNA]</scope>
    <source>
        <strain evidence="2 3">CECT 7648</strain>
    </source>
</reference>
<keyword evidence="3" id="KW-1185">Reference proteome</keyword>
<dbReference type="AlphaFoldDB" id="A0A0P1GJS7"/>
<evidence type="ECO:0000256" key="1">
    <source>
        <dbReference type="SAM" id="SignalP"/>
    </source>
</evidence>
<proteinExistence type="predicted"/>
<gene>
    <name evidence="2" type="ORF">TRN7648_03848</name>
</gene>
<dbReference type="STRING" id="441103.TRN7648_03848"/>
<accession>A0A0P1GJS7</accession>